<dbReference type="Proteomes" id="UP000516380">
    <property type="component" value="Chromosome"/>
</dbReference>
<dbReference type="EMBL" id="AP023343">
    <property type="protein sequence ID" value="BCI92120.1"/>
    <property type="molecule type" value="Genomic_DNA"/>
</dbReference>
<keyword evidence="4" id="KW-1185">Reference proteome</keyword>
<dbReference type="GO" id="GO:0016747">
    <property type="term" value="F:acyltransferase activity, transferring groups other than amino-acyl groups"/>
    <property type="evidence" value="ECO:0007669"/>
    <property type="project" value="InterPro"/>
</dbReference>
<dbReference type="Pfam" id="PF00583">
    <property type="entry name" value="Acetyltransf_1"/>
    <property type="match status" value="1"/>
</dbReference>
<accession>A0A7G1IMK8</accession>
<dbReference type="PANTHER" id="PTHR42791:SF1">
    <property type="entry name" value="N-ACETYLTRANSFERASE DOMAIN-CONTAINING PROTEIN"/>
    <property type="match status" value="1"/>
</dbReference>
<name>A0A7G1IMK8_MYCKA</name>
<dbReference type="InterPro" id="IPR052523">
    <property type="entry name" value="Trichothecene_AcTrans"/>
</dbReference>
<evidence type="ECO:0000313" key="4">
    <source>
        <dbReference type="Proteomes" id="UP000516380"/>
    </source>
</evidence>
<evidence type="ECO:0000259" key="2">
    <source>
        <dbReference type="PROSITE" id="PS51186"/>
    </source>
</evidence>
<organism evidence="3 4">
    <name type="scientific">Mycobacterium kansasii</name>
    <dbReference type="NCBI Taxonomy" id="1768"/>
    <lineage>
        <taxon>Bacteria</taxon>
        <taxon>Bacillati</taxon>
        <taxon>Actinomycetota</taxon>
        <taxon>Actinomycetes</taxon>
        <taxon>Mycobacteriales</taxon>
        <taxon>Mycobacteriaceae</taxon>
        <taxon>Mycobacterium</taxon>
    </lineage>
</organism>
<dbReference type="PROSITE" id="PS51186">
    <property type="entry name" value="GNAT"/>
    <property type="match status" value="1"/>
</dbReference>
<dbReference type="InterPro" id="IPR016181">
    <property type="entry name" value="Acyl_CoA_acyltransferase"/>
</dbReference>
<protein>
    <recommendedName>
        <fullName evidence="2">N-acetyltransferase domain-containing protein</fullName>
    </recommendedName>
</protein>
<reference evidence="3 4" key="1">
    <citation type="submission" date="2020-07" db="EMBL/GenBank/DDBJ databases">
        <title>Mycobacterium kansasii (former subtype) with zoonotic potential isolated from diseased indoor pet cat, Japan.</title>
        <authorList>
            <person name="Fukano H."/>
            <person name="Terazono T."/>
            <person name="Hoshino Y."/>
        </authorList>
    </citation>
    <scope>NUCLEOTIDE SEQUENCE [LARGE SCALE GENOMIC DNA]</scope>
    <source>
        <strain evidence="3 4">Kuro-I</strain>
    </source>
</reference>
<gene>
    <name evidence="3" type="ORF">NIIDMKKI_73260</name>
</gene>
<sequence>MTLIVLPRLKVVTGPDVPKPGTFGGPGLRHQLIGSELFVRQHDSNVPGRRGASRLAGRLAAGAAPGGYCARPSTPVPAASRANVRREIPVIGSDYPSRDLSHHRACLTLAGCDSRRRTGLRRARSCVEATDQHGRSGPPRRRLADPSTRPLVWAGDPQARPAHKADIRDLSRTLARAFYDDPVMTWLLPHDKSRLAHLHRVFAAMTRHHHLAHGGVEVACEGAGVGAAALWDPPNQWRETRRAELAMTPAFLRVFGFRGGTARAVQEAMKRAHPEEPHWYLAVIGSDPGVRGRGFGQALMRSRLDRCDAEYCPAYLESSKPENIPYYERFGFTVTGEIMLPRGGPPIWPMWREPR</sequence>
<feature type="domain" description="N-acetyltransferase" evidence="2">
    <location>
        <begin position="271"/>
        <end position="355"/>
    </location>
</feature>
<dbReference type="Gene3D" id="3.40.630.30">
    <property type="match status" value="1"/>
</dbReference>
<feature type="region of interest" description="Disordered" evidence="1">
    <location>
        <begin position="123"/>
        <end position="160"/>
    </location>
</feature>
<evidence type="ECO:0000256" key="1">
    <source>
        <dbReference type="SAM" id="MobiDB-lite"/>
    </source>
</evidence>
<evidence type="ECO:0000313" key="3">
    <source>
        <dbReference type="EMBL" id="BCI92120.1"/>
    </source>
</evidence>
<dbReference type="SUPFAM" id="SSF55729">
    <property type="entry name" value="Acyl-CoA N-acyltransferases (Nat)"/>
    <property type="match status" value="1"/>
</dbReference>
<dbReference type="AlphaFoldDB" id="A0A7G1IMK8"/>
<dbReference type="InterPro" id="IPR000182">
    <property type="entry name" value="GNAT_dom"/>
</dbReference>
<dbReference type="PANTHER" id="PTHR42791">
    <property type="entry name" value="GNAT FAMILY ACETYLTRANSFERASE"/>
    <property type="match status" value="1"/>
</dbReference>
<dbReference type="CDD" id="cd04301">
    <property type="entry name" value="NAT_SF"/>
    <property type="match status" value="1"/>
</dbReference>
<proteinExistence type="predicted"/>